<dbReference type="Pfam" id="PF02581">
    <property type="entry name" value="TMP-TENI"/>
    <property type="match status" value="1"/>
</dbReference>
<evidence type="ECO:0000256" key="8">
    <source>
        <dbReference type="ARBA" id="ARBA00022842"/>
    </source>
</evidence>
<dbReference type="InterPro" id="IPR020476">
    <property type="entry name" value="Nudix_hydrolase"/>
</dbReference>
<dbReference type="InterPro" id="IPR020084">
    <property type="entry name" value="NUDIX_hydrolase_CS"/>
</dbReference>
<evidence type="ECO:0000256" key="4">
    <source>
        <dbReference type="ARBA" id="ARBA00022705"/>
    </source>
</evidence>
<dbReference type="Gene3D" id="3.90.79.10">
    <property type="entry name" value="Nucleoside Triphosphate Pyrophosphohydrolase"/>
    <property type="match status" value="1"/>
</dbReference>
<dbReference type="PRINTS" id="PR00502">
    <property type="entry name" value="NUDIXFAMILY"/>
</dbReference>
<accession>C7RJQ1</accession>
<dbReference type="SUPFAM" id="SSF55811">
    <property type="entry name" value="Nudix"/>
    <property type="match status" value="1"/>
</dbReference>
<dbReference type="EC" id="3.6.1.55" evidence="12"/>
<dbReference type="PROSITE" id="PS51462">
    <property type="entry name" value="NUDIX"/>
    <property type="match status" value="1"/>
</dbReference>
<evidence type="ECO:0000313" key="19">
    <source>
        <dbReference type="EMBL" id="ACV33615.1"/>
    </source>
</evidence>
<evidence type="ECO:0000256" key="15">
    <source>
        <dbReference type="ARBA" id="ARBA00041979"/>
    </source>
</evidence>
<dbReference type="OrthoDB" id="9810648at2"/>
<evidence type="ECO:0000256" key="6">
    <source>
        <dbReference type="ARBA" id="ARBA00022763"/>
    </source>
</evidence>
<dbReference type="GO" id="GO:0035539">
    <property type="term" value="F:8-oxo-7,8-dihydrodeoxyguanosine triphosphate pyrophosphatase activity"/>
    <property type="evidence" value="ECO:0007669"/>
    <property type="project" value="UniProtKB-EC"/>
</dbReference>
<comment type="catalytic activity">
    <reaction evidence="10">
        <text>8-oxo-dGTP + H2O = 8-oxo-dGMP + diphosphate + H(+)</text>
        <dbReference type="Rhea" id="RHEA:31575"/>
        <dbReference type="ChEBI" id="CHEBI:15377"/>
        <dbReference type="ChEBI" id="CHEBI:15378"/>
        <dbReference type="ChEBI" id="CHEBI:33019"/>
        <dbReference type="ChEBI" id="CHEBI:63224"/>
        <dbReference type="ChEBI" id="CHEBI:77896"/>
        <dbReference type="EC" id="3.6.1.55"/>
    </reaction>
</comment>
<keyword evidence="6" id="KW-0227">DNA damage</keyword>
<dbReference type="Gene3D" id="3.20.20.70">
    <property type="entry name" value="Aldolase class I"/>
    <property type="match status" value="1"/>
</dbReference>
<dbReference type="GO" id="GO:0046872">
    <property type="term" value="F:metal ion binding"/>
    <property type="evidence" value="ECO:0007669"/>
    <property type="project" value="UniProtKB-KW"/>
</dbReference>
<dbReference type="GO" id="GO:0008413">
    <property type="term" value="F:8-oxo-7,8-dihydroguanosine triphosphate pyrophosphatase activity"/>
    <property type="evidence" value="ECO:0007669"/>
    <property type="project" value="TreeGrafter"/>
</dbReference>
<dbReference type="Pfam" id="PF00293">
    <property type="entry name" value="NUDIX"/>
    <property type="match status" value="1"/>
</dbReference>
<keyword evidence="9" id="KW-0234">DNA repair</keyword>
<evidence type="ECO:0000256" key="12">
    <source>
        <dbReference type="ARBA" id="ARBA00038905"/>
    </source>
</evidence>
<evidence type="ECO:0000256" key="5">
    <source>
        <dbReference type="ARBA" id="ARBA00022723"/>
    </source>
</evidence>
<evidence type="ECO:0000256" key="2">
    <source>
        <dbReference type="ARBA" id="ARBA00005582"/>
    </source>
</evidence>
<keyword evidence="8" id="KW-0460">Magnesium</keyword>
<dbReference type="STRING" id="522306.CAP2UW1_0258"/>
<evidence type="ECO:0000256" key="16">
    <source>
        <dbReference type="ARBA" id="ARBA00042798"/>
    </source>
</evidence>
<evidence type="ECO:0000256" key="13">
    <source>
        <dbReference type="ARBA" id="ARBA00040794"/>
    </source>
</evidence>
<dbReference type="InterPro" id="IPR000086">
    <property type="entry name" value="NUDIX_hydrolase_dom"/>
</dbReference>
<evidence type="ECO:0000256" key="1">
    <source>
        <dbReference type="ARBA" id="ARBA00001946"/>
    </source>
</evidence>
<dbReference type="NCBIfam" id="NF006530">
    <property type="entry name" value="PRK08999.1"/>
    <property type="match status" value="1"/>
</dbReference>
<sequence length="322" mass="35199">MNVVGEGATPITEVAAAVLLRGDPATPEFLLAQRPVGKVYAGYWEFPGGKVEAGETTRAALVRELQEELGVTVDQAWPWVCCEFTYPHARVRLRFFRVTSWHGEIAPIEHSGFVWSKVGAAASVAPILPANGPILRALALPPVYALSHAEERGVEAELTRLAHALSSGLRLIQVRDKTLPRAQRRHFAHMVVTLARGFAGACVLVNDDPELARTVSADGLHLSSRRLWEIDRRPDFDRVAASCHTPADLARAVELGLDFVVLGPVLPTASHPEARAMGWEQFSRLLEHSPLPVYALGGLQPNMLDTARRHGGHGIALMRGWR</sequence>
<dbReference type="GO" id="GO:0044716">
    <property type="term" value="F:8-oxo-GDP phosphatase activity"/>
    <property type="evidence" value="ECO:0007669"/>
    <property type="project" value="TreeGrafter"/>
</dbReference>
<dbReference type="InterPro" id="IPR022998">
    <property type="entry name" value="ThiamineP_synth_TenI"/>
</dbReference>
<evidence type="ECO:0000256" key="17">
    <source>
        <dbReference type="RuleBase" id="RU003476"/>
    </source>
</evidence>
<organism evidence="19">
    <name type="scientific">Accumulibacter regalis</name>
    <dbReference type="NCBI Taxonomy" id="522306"/>
    <lineage>
        <taxon>Bacteria</taxon>
        <taxon>Pseudomonadati</taxon>
        <taxon>Pseudomonadota</taxon>
        <taxon>Betaproteobacteria</taxon>
        <taxon>Candidatus Accumulibacter</taxon>
    </lineage>
</organism>
<dbReference type="EMBL" id="CP001715">
    <property type="protein sequence ID" value="ACV33615.1"/>
    <property type="molecule type" value="Genomic_DNA"/>
</dbReference>
<dbReference type="KEGG" id="app:CAP2UW1_0258"/>
<dbReference type="InterPro" id="IPR015797">
    <property type="entry name" value="NUDIX_hydrolase-like_dom_sf"/>
</dbReference>
<dbReference type="InterPro" id="IPR036206">
    <property type="entry name" value="ThiamineP_synth_sf"/>
</dbReference>
<comment type="cofactor">
    <cofactor evidence="1">
        <name>Mg(2+)</name>
        <dbReference type="ChEBI" id="CHEBI:18420"/>
    </cofactor>
</comment>
<dbReference type="GO" id="GO:0009228">
    <property type="term" value="P:thiamine biosynthetic process"/>
    <property type="evidence" value="ECO:0007669"/>
    <property type="project" value="UniProtKB-KW"/>
</dbReference>
<name>C7RJQ1_ACCRE</name>
<evidence type="ECO:0000256" key="3">
    <source>
        <dbReference type="ARBA" id="ARBA00022457"/>
    </source>
</evidence>
<reference evidence="19" key="1">
    <citation type="submission" date="2009-08" db="EMBL/GenBank/DDBJ databases">
        <authorList>
            <consortium name="US DOE Joint Genome Institute"/>
            <person name="Lucas S."/>
            <person name="Copeland A."/>
            <person name="Lapidus A."/>
            <person name="Glavina del Rio T."/>
            <person name="Dalin E."/>
            <person name="Tice H."/>
            <person name="Bruce D."/>
            <person name="Barry K."/>
            <person name="Pitluck S."/>
            <person name="Lowry S."/>
            <person name="Larimer F."/>
            <person name="Land M."/>
            <person name="Hauser L."/>
            <person name="Kyrpides N."/>
            <person name="Ivanova N."/>
            <person name="McMahon K.D."/>
            <person name="Hugenholtz P."/>
        </authorList>
    </citation>
    <scope>NUCLEOTIDE SEQUENCE</scope>
    <source>
        <strain evidence="19">UW-1</strain>
    </source>
</reference>
<evidence type="ECO:0000256" key="7">
    <source>
        <dbReference type="ARBA" id="ARBA00022801"/>
    </source>
</evidence>
<evidence type="ECO:0000256" key="14">
    <source>
        <dbReference type="ARBA" id="ARBA00041592"/>
    </source>
</evidence>
<evidence type="ECO:0000259" key="18">
    <source>
        <dbReference type="PROSITE" id="PS51462"/>
    </source>
</evidence>
<protein>
    <recommendedName>
        <fullName evidence="13">8-oxo-dGTP diphosphatase</fullName>
        <ecNumber evidence="12">3.6.1.55</ecNumber>
    </recommendedName>
    <alternativeName>
        <fullName evidence="16">7,8-dihydro-8-oxoguanine-triphosphatase</fullName>
    </alternativeName>
    <alternativeName>
        <fullName evidence="15">Mutator protein MutT</fullName>
    </alternativeName>
    <alternativeName>
        <fullName evidence="14">dGTP pyrophosphohydrolase</fullName>
    </alternativeName>
</protein>
<dbReference type="GO" id="GO:0006260">
    <property type="term" value="P:DNA replication"/>
    <property type="evidence" value="ECO:0007669"/>
    <property type="project" value="UniProtKB-KW"/>
</dbReference>
<dbReference type="SUPFAM" id="SSF51391">
    <property type="entry name" value="Thiamin phosphate synthase"/>
    <property type="match status" value="1"/>
</dbReference>
<feature type="domain" description="Nudix hydrolase" evidence="18">
    <location>
        <begin position="10"/>
        <end position="142"/>
    </location>
</feature>
<keyword evidence="7 17" id="KW-0378">Hydrolase</keyword>
<dbReference type="HOGENOM" id="CLU_076087_0_0_4"/>
<evidence type="ECO:0000256" key="11">
    <source>
        <dbReference type="ARBA" id="ARBA00036904"/>
    </source>
</evidence>
<dbReference type="GO" id="GO:0044715">
    <property type="term" value="F:8-oxo-dGDP phosphatase activity"/>
    <property type="evidence" value="ECO:0007669"/>
    <property type="project" value="TreeGrafter"/>
</dbReference>
<dbReference type="InterPro" id="IPR047127">
    <property type="entry name" value="MutT-like"/>
</dbReference>
<dbReference type="GO" id="GO:0006281">
    <property type="term" value="P:DNA repair"/>
    <property type="evidence" value="ECO:0007669"/>
    <property type="project" value="UniProtKB-KW"/>
</dbReference>
<dbReference type="CDD" id="cd00564">
    <property type="entry name" value="TMP_TenI"/>
    <property type="match status" value="1"/>
</dbReference>
<evidence type="ECO:0000256" key="10">
    <source>
        <dbReference type="ARBA" id="ARBA00035861"/>
    </source>
</evidence>
<proteinExistence type="inferred from homology"/>
<dbReference type="eggNOG" id="COG0494">
    <property type="taxonomic scope" value="Bacteria"/>
</dbReference>
<comment type="catalytic activity">
    <reaction evidence="11">
        <text>8-oxo-GTP + H2O = 8-oxo-GMP + diphosphate + H(+)</text>
        <dbReference type="Rhea" id="RHEA:67616"/>
        <dbReference type="ChEBI" id="CHEBI:15377"/>
        <dbReference type="ChEBI" id="CHEBI:15378"/>
        <dbReference type="ChEBI" id="CHEBI:33019"/>
        <dbReference type="ChEBI" id="CHEBI:143553"/>
        <dbReference type="ChEBI" id="CHEBI:145694"/>
    </reaction>
</comment>
<dbReference type="eggNOG" id="COG0352">
    <property type="taxonomic scope" value="Bacteria"/>
</dbReference>
<evidence type="ECO:0000256" key="9">
    <source>
        <dbReference type="ARBA" id="ARBA00023204"/>
    </source>
</evidence>
<dbReference type="AlphaFoldDB" id="C7RJQ1"/>
<dbReference type="PROSITE" id="PS00893">
    <property type="entry name" value="NUDIX_BOX"/>
    <property type="match status" value="1"/>
</dbReference>
<comment type="similarity">
    <text evidence="2 17">Belongs to the Nudix hydrolase family.</text>
</comment>
<keyword evidence="4" id="KW-0235">DNA replication</keyword>
<keyword evidence="3" id="KW-0515">Mutator protein</keyword>
<gene>
    <name evidence="19" type="ordered locus">CAP2UW1_0258</name>
</gene>
<dbReference type="PANTHER" id="PTHR47707:SF1">
    <property type="entry name" value="NUDIX HYDROLASE FAMILY PROTEIN"/>
    <property type="match status" value="1"/>
</dbReference>
<keyword evidence="5" id="KW-0479">Metal-binding</keyword>
<dbReference type="PANTHER" id="PTHR47707">
    <property type="entry name" value="8-OXO-DGTP DIPHOSPHATASE"/>
    <property type="match status" value="1"/>
</dbReference>
<dbReference type="InterPro" id="IPR013785">
    <property type="entry name" value="Aldolase_TIM"/>
</dbReference>
<reference evidence="19" key="2">
    <citation type="submission" date="2009-09" db="EMBL/GenBank/DDBJ databases">
        <title>Complete sequence of chromosome of Candidatus Accumulibacter phosphatis clade IIA str. UW-1.</title>
        <authorList>
            <consortium name="US DOE Joint Genome Institute"/>
            <person name="Martin H.G."/>
            <person name="Ivanova N."/>
            <person name="Kunin V."/>
            <person name="Warnecke F."/>
            <person name="Barry K."/>
            <person name="He S."/>
            <person name="Salamov A."/>
            <person name="Szeto E."/>
            <person name="Dalin E."/>
            <person name="Pangilinan J.L."/>
            <person name="Lapidus A."/>
            <person name="Lowry S."/>
            <person name="Kyrpides N.C."/>
            <person name="McMahon K.D."/>
            <person name="Hugenholtz P."/>
        </authorList>
    </citation>
    <scope>NUCLEOTIDE SEQUENCE [LARGE SCALE GENOMIC DNA]</scope>
    <source>
        <strain evidence="19">UW-1</strain>
    </source>
</reference>
<dbReference type="CDD" id="cd03425">
    <property type="entry name" value="NUDIX_MutT_NudA_like"/>
    <property type="match status" value="1"/>
</dbReference>